<dbReference type="Gene3D" id="2.120.10.10">
    <property type="match status" value="1"/>
</dbReference>
<dbReference type="RefSeq" id="WP_240831862.1">
    <property type="nucleotide sequence ID" value="NZ_JAKWBL010000004.1"/>
</dbReference>
<evidence type="ECO:0000313" key="2">
    <source>
        <dbReference type="Proteomes" id="UP001202248"/>
    </source>
</evidence>
<accession>A0ABS9SN81</accession>
<keyword evidence="1" id="KW-0378">Hydrolase</keyword>
<dbReference type="CDD" id="cd15482">
    <property type="entry name" value="Sialidase_non-viral"/>
    <property type="match status" value="1"/>
</dbReference>
<dbReference type="EMBL" id="JAKWBL010000004">
    <property type="protein sequence ID" value="MCH5599834.1"/>
    <property type="molecule type" value="Genomic_DNA"/>
</dbReference>
<sequence length="76" mass="8603">MFLNPNSKTKRDHLTLKISYDDGNTWPAEKFILLDEFNGSGYSCITSVDDQTVGVIYEGSQAQLTFEKINLKDIIN</sequence>
<dbReference type="InterPro" id="IPR036278">
    <property type="entry name" value="Sialidase_sf"/>
</dbReference>
<protein>
    <submittedName>
        <fullName evidence="1">Glycoside hydrolase</fullName>
    </submittedName>
</protein>
<comment type="caution">
    <text evidence="1">The sequence shown here is derived from an EMBL/GenBank/DDBJ whole genome shotgun (WGS) entry which is preliminary data.</text>
</comment>
<dbReference type="GO" id="GO:0016787">
    <property type="term" value="F:hydrolase activity"/>
    <property type="evidence" value="ECO:0007669"/>
    <property type="project" value="UniProtKB-KW"/>
</dbReference>
<evidence type="ECO:0000313" key="1">
    <source>
        <dbReference type="EMBL" id="MCH5599834.1"/>
    </source>
</evidence>
<reference evidence="1 2" key="1">
    <citation type="submission" date="2022-02" db="EMBL/GenBank/DDBJ databases">
        <authorList>
            <person name="Min J."/>
        </authorList>
    </citation>
    <scope>NUCLEOTIDE SEQUENCE [LARGE SCALE GENOMIC DNA]</scope>
    <source>
        <strain evidence="1 2">GR10-1</strain>
    </source>
</reference>
<proteinExistence type="predicted"/>
<dbReference type="SUPFAM" id="SSF50939">
    <property type="entry name" value="Sialidases"/>
    <property type="match status" value="1"/>
</dbReference>
<organism evidence="1 2">
    <name type="scientific">Niabella ginsengisoli</name>
    <dbReference type="NCBI Taxonomy" id="522298"/>
    <lineage>
        <taxon>Bacteria</taxon>
        <taxon>Pseudomonadati</taxon>
        <taxon>Bacteroidota</taxon>
        <taxon>Chitinophagia</taxon>
        <taxon>Chitinophagales</taxon>
        <taxon>Chitinophagaceae</taxon>
        <taxon>Niabella</taxon>
    </lineage>
</organism>
<dbReference type="Proteomes" id="UP001202248">
    <property type="component" value="Unassembled WGS sequence"/>
</dbReference>
<gene>
    <name evidence="1" type="ORF">MKP09_18900</name>
</gene>
<keyword evidence="2" id="KW-1185">Reference proteome</keyword>
<name>A0ABS9SN81_9BACT</name>